<feature type="region of interest" description="Disordered" evidence="3">
    <location>
        <begin position="399"/>
        <end position="423"/>
    </location>
</feature>
<dbReference type="PANTHER" id="PTHR45625:SF6">
    <property type="entry name" value="SPLICEOSOME-ASSOCIATED PROTEIN CWC27 HOMOLOG"/>
    <property type="match status" value="1"/>
</dbReference>
<protein>
    <recommendedName>
        <fullName evidence="4">PPIase cyclophilin-type domain-containing protein</fullName>
    </recommendedName>
</protein>
<dbReference type="SUPFAM" id="SSF50891">
    <property type="entry name" value="Cyclophilin-like"/>
    <property type="match status" value="1"/>
</dbReference>
<feature type="compositionally biased region" description="Basic and acidic residues" evidence="3">
    <location>
        <begin position="282"/>
        <end position="291"/>
    </location>
</feature>
<evidence type="ECO:0000259" key="4">
    <source>
        <dbReference type="PROSITE" id="PS50072"/>
    </source>
</evidence>
<dbReference type="EMBL" id="KI635766">
    <property type="protein sequence ID" value="ETB59649.1"/>
    <property type="molecule type" value="Genomic_DNA"/>
</dbReference>
<organism evidence="5 6">
    <name type="scientific">Plasmodium yoelii 17X</name>
    <dbReference type="NCBI Taxonomy" id="1323249"/>
    <lineage>
        <taxon>Eukaryota</taxon>
        <taxon>Sar</taxon>
        <taxon>Alveolata</taxon>
        <taxon>Apicomplexa</taxon>
        <taxon>Aconoidasida</taxon>
        <taxon>Haemosporida</taxon>
        <taxon>Plasmodiidae</taxon>
        <taxon>Plasmodium</taxon>
        <taxon>Plasmodium (Vinckeia)</taxon>
    </lineage>
</organism>
<evidence type="ECO:0000313" key="6">
    <source>
        <dbReference type="Proteomes" id="UP000018538"/>
    </source>
</evidence>
<name>V7PJQ2_PLAYE</name>
<feature type="region of interest" description="Disordered" evidence="3">
    <location>
        <begin position="213"/>
        <end position="291"/>
    </location>
</feature>
<dbReference type="GO" id="GO:0003755">
    <property type="term" value="F:peptidyl-prolyl cis-trans isomerase activity"/>
    <property type="evidence" value="ECO:0007669"/>
    <property type="project" value="InterPro"/>
</dbReference>
<dbReference type="PRINTS" id="PR00153">
    <property type="entry name" value="CSAPPISMRASE"/>
</dbReference>
<feature type="compositionally biased region" description="Acidic residues" evidence="3">
    <location>
        <begin position="216"/>
        <end position="225"/>
    </location>
</feature>
<keyword evidence="6" id="KW-1185">Reference proteome</keyword>
<dbReference type="AlphaFoldDB" id="V7PJQ2"/>
<dbReference type="GO" id="GO:0071013">
    <property type="term" value="C:catalytic step 2 spliceosome"/>
    <property type="evidence" value="ECO:0007669"/>
    <property type="project" value="TreeGrafter"/>
</dbReference>
<dbReference type="Pfam" id="PF00160">
    <property type="entry name" value="Pro_isomerase"/>
    <property type="match status" value="1"/>
</dbReference>
<accession>V7PJQ2</accession>
<feature type="compositionally biased region" description="Basic and acidic residues" evidence="3">
    <location>
        <begin position="226"/>
        <end position="239"/>
    </location>
</feature>
<keyword evidence="2" id="KW-0539">Nucleus</keyword>
<dbReference type="InterPro" id="IPR002130">
    <property type="entry name" value="Cyclophilin-type_PPIase_dom"/>
</dbReference>
<dbReference type="InterPro" id="IPR044666">
    <property type="entry name" value="Cyclophilin_A-like"/>
</dbReference>
<dbReference type="Proteomes" id="UP000018538">
    <property type="component" value="Unassembled WGS sequence"/>
</dbReference>
<gene>
    <name evidence="5" type="ORF">YYC_03080</name>
</gene>
<proteinExistence type="predicted"/>
<comment type="subcellular location">
    <subcellularLocation>
        <location evidence="1">Nucleus</location>
    </subcellularLocation>
</comment>
<dbReference type="PANTHER" id="PTHR45625">
    <property type="entry name" value="PEPTIDYL-PROLYL CIS-TRANS ISOMERASE-RELATED"/>
    <property type="match status" value="1"/>
</dbReference>
<reference evidence="5 6" key="1">
    <citation type="submission" date="2013-11" db="EMBL/GenBank/DDBJ databases">
        <title>The Genome Sequence of Plasmodium yoelii 17X.</title>
        <authorList>
            <consortium name="The Broad Institute Genomics Platform"/>
            <consortium name="The Broad Institute Genome Sequencing Center for Infectious Disease"/>
            <person name="Neafsey D."/>
            <person name="Adams J."/>
            <person name="Walker B."/>
            <person name="Young S.K."/>
            <person name="Zeng Q."/>
            <person name="Gargeya S."/>
            <person name="Fitzgerald M."/>
            <person name="Haas B."/>
            <person name="Abouelleil A."/>
            <person name="Alvarado L."/>
            <person name="Chapman S.B."/>
            <person name="Gainer-Dewar J."/>
            <person name="Goldberg J."/>
            <person name="Griggs A."/>
            <person name="Gujja S."/>
            <person name="Hansen M."/>
            <person name="Howarth C."/>
            <person name="Imamovic A."/>
            <person name="Ireland A."/>
            <person name="Larimer J."/>
            <person name="McCowan C."/>
            <person name="Murphy C."/>
            <person name="Pearson M."/>
            <person name="Poon T.W."/>
            <person name="Priest M."/>
            <person name="Roberts A."/>
            <person name="Saif S."/>
            <person name="Shea T."/>
            <person name="Sykes S."/>
            <person name="Wortman J."/>
            <person name="Nusbaum C."/>
            <person name="Birren B."/>
        </authorList>
    </citation>
    <scope>NUCLEOTIDE SEQUENCE [LARGE SCALE GENOMIC DNA]</scope>
    <source>
        <strain evidence="5 6">17X</strain>
    </source>
</reference>
<feature type="compositionally biased region" description="Acidic residues" evidence="3">
    <location>
        <begin position="240"/>
        <end position="281"/>
    </location>
</feature>
<dbReference type="Gene3D" id="2.40.100.10">
    <property type="entry name" value="Cyclophilin-like"/>
    <property type="match status" value="1"/>
</dbReference>
<dbReference type="PROSITE" id="PS50072">
    <property type="entry name" value="CSA_PPIASE_2"/>
    <property type="match status" value="1"/>
</dbReference>
<dbReference type="OrthoDB" id="442970at2759"/>
<evidence type="ECO:0000256" key="1">
    <source>
        <dbReference type="ARBA" id="ARBA00004123"/>
    </source>
</evidence>
<evidence type="ECO:0000313" key="5">
    <source>
        <dbReference type="EMBL" id="ETB59649.1"/>
    </source>
</evidence>
<sequence length="423" mass="49701">MSEVYSIEPKTCGKVIIYTSLGELEILLFSNECPIACKNFIQLCLNNYYNKNKFFRVIPKFLIQTGDHTNTGLYNEYAFKEPFKNECNSRLKFLYMGCVAFANLNIDSPSNGSQFFITLDKSEWLNNKSTLFGKVAKHSLYNLIKFNNIKTNKNDEPIEDIPYIEYVKVIENPFHHLIPSIHYKEDKIKQKTEECSEIKPKKSLKPNLLSFAFEGSDADQEEEKEEEKVEEKGEEKVEEKGEEENEDEKGEEEKEDDNEEEEKGEAEMEAEMENDQEEDEHAEEKQAKIDLLKKKTTEIEKLNPKKNKSPSSLKEITDLDEEYLKKIKKHKKMSKKEREKESLKKLKEFDNRLKELFSKNGSQNTASKPDWINTTGLKFRIDSSNAYDYEDLKKNVVDSMDNERKETYNPNFNMKKYKKKREK</sequence>
<evidence type="ECO:0000256" key="3">
    <source>
        <dbReference type="SAM" id="MobiDB-lite"/>
    </source>
</evidence>
<feature type="domain" description="PPIase cyclophilin-type" evidence="4">
    <location>
        <begin position="19"/>
        <end position="161"/>
    </location>
</feature>
<dbReference type="InterPro" id="IPR029000">
    <property type="entry name" value="Cyclophilin-like_dom_sf"/>
</dbReference>
<evidence type="ECO:0000256" key="2">
    <source>
        <dbReference type="ARBA" id="ARBA00023242"/>
    </source>
</evidence>